<feature type="compositionally biased region" description="Low complexity" evidence="4">
    <location>
        <begin position="259"/>
        <end position="272"/>
    </location>
</feature>
<comment type="pathway">
    <text evidence="1">Lipid metabolism.</text>
</comment>
<dbReference type="CDD" id="cd07989">
    <property type="entry name" value="LPLAT_AGPAT-like"/>
    <property type="match status" value="1"/>
</dbReference>
<evidence type="ECO:0000256" key="3">
    <source>
        <dbReference type="ARBA" id="ARBA00023315"/>
    </source>
</evidence>
<evidence type="ECO:0000313" key="7">
    <source>
        <dbReference type="EMBL" id="SAL23729.1"/>
    </source>
</evidence>
<keyword evidence="5" id="KW-0812">Transmembrane</keyword>
<dbReference type="SUPFAM" id="SSF69593">
    <property type="entry name" value="Glycerol-3-phosphate (1)-acyltransferase"/>
    <property type="match status" value="1"/>
</dbReference>
<dbReference type="Proteomes" id="UP000054977">
    <property type="component" value="Unassembled WGS sequence"/>
</dbReference>
<dbReference type="AlphaFoldDB" id="A0A158FWM1"/>
<dbReference type="GO" id="GO:0003841">
    <property type="term" value="F:1-acylglycerol-3-phosphate O-acyltransferase activity"/>
    <property type="evidence" value="ECO:0007669"/>
    <property type="project" value="TreeGrafter"/>
</dbReference>
<feature type="compositionally biased region" description="Low complexity" evidence="4">
    <location>
        <begin position="223"/>
        <end position="236"/>
    </location>
</feature>
<organism evidence="7 8">
    <name type="scientific">Caballeronia humi</name>
    <dbReference type="NCBI Taxonomy" id="326474"/>
    <lineage>
        <taxon>Bacteria</taxon>
        <taxon>Pseudomonadati</taxon>
        <taxon>Pseudomonadota</taxon>
        <taxon>Betaproteobacteria</taxon>
        <taxon>Burkholderiales</taxon>
        <taxon>Burkholderiaceae</taxon>
        <taxon>Caballeronia</taxon>
    </lineage>
</organism>
<feature type="domain" description="Phospholipid/glycerol acyltransferase" evidence="6">
    <location>
        <begin position="73"/>
        <end position="181"/>
    </location>
</feature>
<dbReference type="PANTHER" id="PTHR10434:SF40">
    <property type="entry name" value="1-ACYL-SN-GLYCEROL-3-PHOSPHATE ACYLTRANSFERASE"/>
    <property type="match status" value="1"/>
</dbReference>
<evidence type="ECO:0000259" key="6">
    <source>
        <dbReference type="SMART" id="SM00563"/>
    </source>
</evidence>
<keyword evidence="8" id="KW-1185">Reference proteome</keyword>
<accession>A0A158FWM1</accession>
<keyword evidence="3 7" id="KW-0012">Acyltransferase</keyword>
<dbReference type="STRING" id="326474.AWB65_01278"/>
<reference evidence="7" key="1">
    <citation type="submission" date="2016-01" db="EMBL/GenBank/DDBJ databases">
        <authorList>
            <person name="Peeters C."/>
        </authorList>
    </citation>
    <scope>NUCLEOTIDE SEQUENCE [LARGE SCALE GENOMIC DNA]</scope>
    <source>
        <strain evidence="7">LMG 22934</strain>
    </source>
</reference>
<comment type="caution">
    <text evidence="7">The sequence shown here is derived from an EMBL/GenBank/DDBJ whole genome shotgun (WGS) entry which is preliminary data.</text>
</comment>
<protein>
    <submittedName>
        <fullName evidence="7">Phospholipid/glycerol acyltransferase</fullName>
    </submittedName>
</protein>
<dbReference type="SMART" id="SM00563">
    <property type="entry name" value="PlsC"/>
    <property type="match status" value="1"/>
</dbReference>
<evidence type="ECO:0000256" key="4">
    <source>
        <dbReference type="SAM" id="MobiDB-lite"/>
    </source>
</evidence>
<dbReference type="EMBL" id="FCNW02000004">
    <property type="protein sequence ID" value="SAL23729.1"/>
    <property type="molecule type" value="Genomic_DNA"/>
</dbReference>
<evidence type="ECO:0000256" key="2">
    <source>
        <dbReference type="ARBA" id="ARBA00022679"/>
    </source>
</evidence>
<dbReference type="InterPro" id="IPR002123">
    <property type="entry name" value="Plipid/glycerol_acylTrfase"/>
</dbReference>
<dbReference type="Pfam" id="PF01553">
    <property type="entry name" value="Acyltransferase"/>
    <property type="match status" value="1"/>
</dbReference>
<feature type="transmembrane region" description="Helical" evidence="5">
    <location>
        <begin position="12"/>
        <end position="32"/>
    </location>
</feature>
<feature type="region of interest" description="Disordered" evidence="4">
    <location>
        <begin position="177"/>
        <end position="272"/>
    </location>
</feature>
<gene>
    <name evidence="7" type="ORF">AWB65_01278</name>
</gene>
<sequence length="272" mass="30027">MPRTLVKWLFATYLLGSGIVWSILILPLFPFVGRRGRYWLARQWCRAVVVMMRVIVGVTCSVEGLEHLPDGPFIMLCRHESTWETLTFMALFPRRISFVFKRELKKIPFFGWVLVGLDMVSLDRGSLRQAHQAVTRECAEKLALGDAVVIFPEGTRVARCAAQAGFRRRAARVRDAGAGGARRARCGQGMAGEEMAGPSGTHPRDRHADAAARLHHPAGVEQARAAADGSRAGGIALKRRFSRAGAPWPRTGGSRRRSASPSRRVSANSRRS</sequence>
<name>A0A158FWM1_9BURK</name>
<keyword evidence="5" id="KW-1133">Transmembrane helix</keyword>
<evidence type="ECO:0000256" key="1">
    <source>
        <dbReference type="ARBA" id="ARBA00005189"/>
    </source>
</evidence>
<proteinExistence type="predicted"/>
<keyword evidence="2" id="KW-0808">Transferase</keyword>
<feature type="compositionally biased region" description="Basic and acidic residues" evidence="4">
    <location>
        <begin position="202"/>
        <end position="212"/>
    </location>
</feature>
<evidence type="ECO:0000256" key="5">
    <source>
        <dbReference type="SAM" id="Phobius"/>
    </source>
</evidence>
<evidence type="ECO:0000313" key="8">
    <source>
        <dbReference type="Proteomes" id="UP000054977"/>
    </source>
</evidence>
<keyword evidence="5" id="KW-0472">Membrane</keyword>
<dbReference type="GO" id="GO:0006654">
    <property type="term" value="P:phosphatidic acid biosynthetic process"/>
    <property type="evidence" value="ECO:0007669"/>
    <property type="project" value="TreeGrafter"/>
</dbReference>
<dbReference type="PANTHER" id="PTHR10434">
    <property type="entry name" value="1-ACYL-SN-GLYCEROL-3-PHOSPHATE ACYLTRANSFERASE"/>
    <property type="match status" value="1"/>
</dbReference>